<name>A0A643JVB6_9EURY</name>
<organism evidence="1">
    <name type="scientific">Haloferax sp. CBA1149</name>
    <dbReference type="NCBI Taxonomy" id="2650753"/>
    <lineage>
        <taxon>Archaea</taxon>
        <taxon>Methanobacteriati</taxon>
        <taxon>Methanobacteriota</taxon>
        <taxon>Stenosarchaea group</taxon>
        <taxon>Halobacteria</taxon>
        <taxon>Halobacteriales</taxon>
        <taxon>Haloferacaceae</taxon>
        <taxon>Haloferax</taxon>
    </lineage>
</organism>
<accession>A0A643JVB6</accession>
<dbReference type="RefSeq" id="WP_151139678.1">
    <property type="nucleotide sequence ID" value="NZ_VZUS01000004.1"/>
</dbReference>
<dbReference type="AlphaFoldDB" id="A0A643JVB6"/>
<proteinExistence type="predicted"/>
<dbReference type="EMBL" id="VZUS01000004">
    <property type="protein sequence ID" value="KAB1185507.1"/>
    <property type="molecule type" value="Genomic_DNA"/>
</dbReference>
<gene>
    <name evidence="1" type="ORF">Hfx1149_15780</name>
</gene>
<evidence type="ECO:0000313" key="1">
    <source>
        <dbReference type="EMBL" id="KAB1185507.1"/>
    </source>
</evidence>
<protein>
    <submittedName>
        <fullName evidence="1">Uncharacterized protein</fullName>
    </submittedName>
</protein>
<sequence length="153" mass="17175">MNRRAFLGTASVAGISSFAGCNTFEKLEEPFVKYQLDGIFTDNAVDEAIEFTVEILDGTEPIYETTVSLSALDADDGDSSKVVEEPWMDEKARYGIRVTSADGEQVALTLDDVLNLRTKEVHDKPYIEYTVTYTGFYRLSVNFYDEPRLTTVE</sequence>
<reference evidence="1" key="1">
    <citation type="submission" date="2019-09" db="EMBL/GenBank/DDBJ databases">
        <title>Genomic analysis of Haloferax sp. CBA1149.</title>
        <authorList>
            <person name="Roh S.W."/>
        </authorList>
    </citation>
    <scope>NUCLEOTIDE SEQUENCE</scope>
    <source>
        <strain evidence="1">CBA1149</strain>
    </source>
</reference>
<comment type="caution">
    <text evidence="1">The sequence shown here is derived from an EMBL/GenBank/DDBJ whole genome shotgun (WGS) entry which is preliminary data.</text>
</comment>
<dbReference type="PROSITE" id="PS51257">
    <property type="entry name" value="PROKAR_LIPOPROTEIN"/>
    <property type="match status" value="1"/>
</dbReference>